<evidence type="ECO:0000313" key="2">
    <source>
        <dbReference type="Proteomes" id="UP001597463"/>
    </source>
</evidence>
<reference evidence="2" key="1">
    <citation type="journal article" date="2019" name="Int. J. Syst. Evol. Microbiol.">
        <title>The Global Catalogue of Microorganisms (GCM) 10K type strain sequencing project: providing services to taxonomists for standard genome sequencing and annotation.</title>
        <authorList>
            <consortium name="The Broad Institute Genomics Platform"/>
            <consortium name="The Broad Institute Genome Sequencing Center for Infectious Disease"/>
            <person name="Wu L."/>
            <person name="Ma J."/>
        </authorList>
    </citation>
    <scope>NUCLEOTIDE SEQUENCE [LARGE SCALE GENOMIC DNA]</scope>
    <source>
        <strain evidence="2">TISTR 1906</strain>
    </source>
</reference>
<proteinExistence type="predicted"/>
<name>A0ABW5UGG8_9BURK</name>
<dbReference type="RefSeq" id="WP_066473337.1">
    <property type="nucleotide sequence ID" value="NZ_BCNT01000003.1"/>
</dbReference>
<keyword evidence="2" id="KW-1185">Reference proteome</keyword>
<dbReference type="Proteomes" id="UP001597463">
    <property type="component" value="Unassembled WGS sequence"/>
</dbReference>
<organism evidence="1 2">
    <name type="scientific">Comamonas terrae</name>
    <dbReference type="NCBI Taxonomy" id="673548"/>
    <lineage>
        <taxon>Bacteria</taxon>
        <taxon>Pseudomonadati</taxon>
        <taxon>Pseudomonadota</taxon>
        <taxon>Betaproteobacteria</taxon>
        <taxon>Burkholderiales</taxon>
        <taxon>Comamonadaceae</taxon>
        <taxon>Comamonas</taxon>
    </lineage>
</organism>
<dbReference type="Pfam" id="PF14433">
    <property type="entry name" value="SUKH-3"/>
    <property type="match status" value="1"/>
</dbReference>
<gene>
    <name evidence="1" type="ORF">ACFSW6_01395</name>
</gene>
<dbReference type="EMBL" id="JBHUMV010000001">
    <property type="protein sequence ID" value="MFD2752727.1"/>
    <property type="molecule type" value="Genomic_DNA"/>
</dbReference>
<comment type="caution">
    <text evidence="1">The sequence shown here is derived from an EMBL/GenBank/DDBJ whole genome shotgun (WGS) entry which is preliminary data.</text>
</comment>
<protein>
    <submittedName>
        <fullName evidence="1">SUKH-3 domain-containing protein</fullName>
    </submittedName>
</protein>
<dbReference type="InterPro" id="IPR025850">
    <property type="entry name" value="SUKH-3"/>
</dbReference>
<accession>A0ABW5UGG8</accession>
<sequence>MTSFTSAIVLRHLHAAGWTPGREAAPAPEIQALLHARPAMARHPAVAALRQLAGLTLGKVGAGQECASSDIALHWSSNGLADAHTDADLLLWQDVLKTCLVQVAEVHHGHGLLLMAADGRCFGMSLVHDAFCFEGENLEQAMAHLLGGVHSRPMLRPGRQEVHLYGKRYTRHSPETYAG</sequence>
<evidence type="ECO:0000313" key="1">
    <source>
        <dbReference type="EMBL" id="MFD2752727.1"/>
    </source>
</evidence>